<dbReference type="EMBL" id="CM020618">
    <property type="protein sequence ID" value="KAK1859724.1"/>
    <property type="molecule type" value="Genomic_DNA"/>
</dbReference>
<proteinExistence type="predicted"/>
<name>A0ACC3BP41_PYRYE</name>
<dbReference type="Proteomes" id="UP000798662">
    <property type="component" value="Chromosome 1"/>
</dbReference>
<sequence length="587" mass="61217">MVCPPQALSTLNGRPGASCLPKNEQRLRTVHSLRKPSAAMQPNSYGSGTARHPLPLRADLPPTPLKKKLTIQKWVRHDRNGHSASPHPPPPLPPTLVTPRSGSKANTARGLPRRPSAATGGARRGRCLPPGPAASPPPPPLAAAAAAAHPCPLSLRRGGGGGRCRSRCDRRRVHPRRPPTVVSGGKLRQPHPRAEAQRQRATGRRPGRRSGGSGGAPPRRKRGRPARRVDSAAAGDTTGATTATGAAVRQAADGSKGGCLGGRGSGSPQRCTATGQQCDERVGRVLPRRHRHRGRRRHRGADQHAAAATAAPTAAMRAALAGRPTRSGCQQGTHRGGADGGAAHHPRNHKVPDKGGHVGLPPPRAGGEDRHIHCSNAAAGGARRPGGHGGEGGRHIPRGGHPARHRRSGKGGGQRRERHGAHTRRGGGGRGSSGGGGGCSGGGGGGGGRRGEDGAARRGDAPVRRATAEGDTPRPRRRRGRTGGGYLGVGGRRQCAQPRGNTPAARYGRHLCKEGGQQQRPDARHRPPWRRRQQGRGRGHGSAPAGRRPRSPGERWRPLPRCFGQRAGATKPGRHAGVDGEEELSIR</sequence>
<evidence type="ECO:0000313" key="2">
    <source>
        <dbReference type="Proteomes" id="UP000798662"/>
    </source>
</evidence>
<evidence type="ECO:0000313" key="1">
    <source>
        <dbReference type="EMBL" id="KAK1859724.1"/>
    </source>
</evidence>
<protein>
    <submittedName>
        <fullName evidence="1">Uncharacterized protein</fullName>
    </submittedName>
</protein>
<organism evidence="1 2">
    <name type="scientific">Pyropia yezoensis</name>
    <name type="common">Susabi-nori</name>
    <name type="synonym">Porphyra yezoensis</name>
    <dbReference type="NCBI Taxonomy" id="2788"/>
    <lineage>
        <taxon>Eukaryota</taxon>
        <taxon>Rhodophyta</taxon>
        <taxon>Bangiophyceae</taxon>
        <taxon>Bangiales</taxon>
        <taxon>Bangiaceae</taxon>
        <taxon>Pyropia</taxon>
    </lineage>
</organism>
<comment type="caution">
    <text evidence="1">The sequence shown here is derived from an EMBL/GenBank/DDBJ whole genome shotgun (WGS) entry which is preliminary data.</text>
</comment>
<keyword evidence="2" id="KW-1185">Reference proteome</keyword>
<accession>A0ACC3BP41</accession>
<gene>
    <name evidence="1" type="ORF">I4F81_002318</name>
</gene>
<reference evidence="1" key="1">
    <citation type="submission" date="2019-11" db="EMBL/GenBank/DDBJ databases">
        <title>Nori genome reveals adaptations in red seaweeds to the harsh intertidal environment.</title>
        <authorList>
            <person name="Wang D."/>
            <person name="Mao Y."/>
        </authorList>
    </citation>
    <scope>NUCLEOTIDE SEQUENCE</scope>
    <source>
        <tissue evidence="1">Gametophyte</tissue>
    </source>
</reference>